<feature type="transmembrane region" description="Helical" evidence="6">
    <location>
        <begin position="47"/>
        <end position="65"/>
    </location>
</feature>
<comment type="subcellular location">
    <subcellularLocation>
        <location evidence="1">Cell membrane</location>
        <topology evidence="1">Multi-pass membrane protein</topology>
    </subcellularLocation>
</comment>
<proteinExistence type="predicted"/>
<evidence type="ECO:0000256" key="2">
    <source>
        <dbReference type="ARBA" id="ARBA00022475"/>
    </source>
</evidence>
<feature type="transmembrane region" description="Helical" evidence="6">
    <location>
        <begin position="71"/>
        <end position="89"/>
    </location>
</feature>
<comment type="caution">
    <text evidence="7">The sequence shown here is derived from an EMBL/GenBank/DDBJ whole genome shotgun (WGS) entry which is preliminary data.</text>
</comment>
<feature type="transmembrane region" description="Helical" evidence="6">
    <location>
        <begin position="96"/>
        <end position="115"/>
    </location>
</feature>
<feature type="transmembrane region" description="Helical" evidence="6">
    <location>
        <begin position="6"/>
        <end position="26"/>
    </location>
</feature>
<name>E6PLM6_9ZZZZ</name>
<keyword evidence="2" id="KW-1003">Cell membrane</keyword>
<evidence type="ECO:0000313" key="7">
    <source>
        <dbReference type="EMBL" id="CBH95827.1"/>
    </source>
</evidence>
<organism evidence="7">
    <name type="scientific">mine drainage metagenome</name>
    <dbReference type="NCBI Taxonomy" id="410659"/>
    <lineage>
        <taxon>unclassified sequences</taxon>
        <taxon>metagenomes</taxon>
        <taxon>ecological metagenomes</taxon>
    </lineage>
</organism>
<evidence type="ECO:0000256" key="5">
    <source>
        <dbReference type="ARBA" id="ARBA00023136"/>
    </source>
</evidence>
<dbReference type="PANTHER" id="PTHR33452:SF1">
    <property type="entry name" value="INNER MEMBRANE PROTEIN YPHA-RELATED"/>
    <property type="match status" value="1"/>
</dbReference>
<evidence type="ECO:0000256" key="6">
    <source>
        <dbReference type="SAM" id="Phobius"/>
    </source>
</evidence>
<dbReference type="InterPro" id="IPR032808">
    <property type="entry name" value="DoxX"/>
</dbReference>
<accession>E6PLM6</accession>
<keyword evidence="5 6" id="KW-0472">Membrane</keyword>
<keyword evidence="3 6" id="KW-0812">Transmembrane</keyword>
<protein>
    <recommendedName>
        <fullName evidence="8">DoxX family protein</fullName>
    </recommendedName>
</protein>
<dbReference type="InterPro" id="IPR051907">
    <property type="entry name" value="DoxX-like_oxidoreductase"/>
</dbReference>
<keyword evidence="4 6" id="KW-1133">Transmembrane helix</keyword>
<dbReference type="PANTHER" id="PTHR33452">
    <property type="entry name" value="OXIDOREDUCTASE CATD-RELATED"/>
    <property type="match status" value="1"/>
</dbReference>
<dbReference type="EMBL" id="CABM01000014">
    <property type="protein sequence ID" value="CBH95827.1"/>
    <property type="molecule type" value="Genomic_DNA"/>
</dbReference>
<sequence length="140" mass="14525">MQDALGALLIAIGRVLMAAVFIHAGLSKIDGYAQTAGFMQSHGVPGGLLPLVILLELGGGIALALGLFTRFMAAALALFSIAAILIFVLPPAGRMGVIVMYAEIAMVGGLVHYAVRGGGGLSIDQLRQTKKRRRSSGFGY</sequence>
<evidence type="ECO:0000256" key="4">
    <source>
        <dbReference type="ARBA" id="ARBA00022989"/>
    </source>
</evidence>
<gene>
    <name evidence="7" type="ORF">CARN2_2098</name>
</gene>
<dbReference type="AlphaFoldDB" id="E6PLM6"/>
<evidence type="ECO:0008006" key="8">
    <source>
        <dbReference type="Google" id="ProtNLM"/>
    </source>
</evidence>
<evidence type="ECO:0000256" key="3">
    <source>
        <dbReference type="ARBA" id="ARBA00022692"/>
    </source>
</evidence>
<dbReference type="Pfam" id="PF07681">
    <property type="entry name" value="DoxX"/>
    <property type="match status" value="1"/>
</dbReference>
<evidence type="ECO:0000256" key="1">
    <source>
        <dbReference type="ARBA" id="ARBA00004651"/>
    </source>
</evidence>
<reference evidence="7" key="1">
    <citation type="submission" date="2009-10" db="EMBL/GenBank/DDBJ databases">
        <title>Diversity of trophic interactions inside an arsenic-rich microbial ecosystem.</title>
        <authorList>
            <person name="Bertin P.N."/>
            <person name="Heinrich-Salmeron A."/>
            <person name="Pelletier E."/>
            <person name="Goulhen-Chollet F."/>
            <person name="Arsene-Ploetze F."/>
            <person name="Gallien S."/>
            <person name="Calteau A."/>
            <person name="Vallenet D."/>
            <person name="Casiot C."/>
            <person name="Chane-Woon-Ming B."/>
            <person name="Giloteaux L."/>
            <person name="Barakat M."/>
            <person name="Bonnefoy V."/>
            <person name="Bruneel O."/>
            <person name="Chandler M."/>
            <person name="Cleiss J."/>
            <person name="Duran R."/>
            <person name="Elbaz-Poulichet F."/>
            <person name="Fonknechten N."/>
            <person name="Lauga B."/>
            <person name="Mornico D."/>
            <person name="Ortet P."/>
            <person name="Schaeffer C."/>
            <person name="Siguier P."/>
            <person name="Alexander Thil Smith A."/>
            <person name="Van Dorsselaer A."/>
            <person name="Weissenbach J."/>
            <person name="Medigue C."/>
            <person name="Le Paslier D."/>
        </authorList>
    </citation>
    <scope>NUCLEOTIDE SEQUENCE</scope>
</reference>
<dbReference type="GO" id="GO:0005886">
    <property type="term" value="C:plasma membrane"/>
    <property type="evidence" value="ECO:0007669"/>
    <property type="project" value="UniProtKB-SubCell"/>
</dbReference>